<protein>
    <submittedName>
        <fullName evidence="1">Uncharacterized protein</fullName>
    </submittedName>
</protein>
<gene>
    <name evidence="1" type="ORF">R3P38DRAFT_3218695</name>
</gene>
<evidence type="ECO:0000313" key="1">
    <source>
        <dbReference type="EMBL" id="KAK7000556.1"/>
    </source>
</evidence>
<comment type="caution">
    <text evidence="1">The sequence shown here is derived from an EMBL/GenBank/DDBJ whole genome shotgun (WGS) entry which is preliminary data.</text>
</comment>
<proteinExistence type="predicted"/>
<dbReference type="AlphaFoldDB" id="A0AAW0A413"/>
<evidence type="ECO:0000313" key="2">
    <source>
        <dbReference type="Proteomes" id="UP001362999"/>
    </source>
</evidence>
<dbReference type="Proteomes" id="UP001362999">
    <property type="component" value="Unassembled WGS sequence"/>
</dbReference>
<keyword evidence="2" id="KW-1185">Reference proteome</keyword>
<sequence>MRTLRASKIPANPKYFKSHHRRPSLLQFRSKLHLQPCPRAPSPLPSPATLSTTLIKYKTNAALADTALLVTVNANAVV</sequence>
<organism evidence="1 2">
    <name type="scientific">Favolaschia claudopus</name>
    <dbReference type="NCBI Taxonomy" id="2862362"/>
    <lineage>
        <taxon>Eukaryota</taxon>
        <taxon>Fungi</taxon>
        <taxon>Dikarya</taxon>
        <taxon>Basidiomycota</taxon>
        <taxon>Agaricomycotina</taxon>
        <taxon>Agaricomycetes</taxon>
        <taxon>Agaricomycetidae</taxon>
        <taxon>Agaricales</taxon>
        <taxon>Marasmiineae</taxon>
        <taxon>Mycenaceae</taxon>
        <taxon>Favolaschia</taxon>
    </lineage>
</organism>
<reference evidence="1 2" key="1">
    <citation type="journal article" date="2024" name="J Genomics">
        <title>Draft genome sequencing and assembly of Favolaschia claudopus CIRM-BRFM 2984 isolated from oak limbs.</title>
        <authorList>
            <person name="Navarro D."/>
            <person name="Drula E."/>
            <person name="Chaduli D."/>
            <person name="Cazenave R."/>
            <person name="Ahrendt S."/>
            <person name="Wang J."/>
            <person name="Lipzen A."/>
            <person name="Daum C."/>
            <person name="Barry K."/>
            <person name="Grigoriev I.V."/>
            <person name="Favel A."/>
            <person name="Rosso M.N."/>
            <person name="Martin F."/>
        </authorList>
    </citation>
    <scope>NUCLEOTIDE SEQUENCE [LARGE SCALE GENOMIC DNA]</scope>
    <source>
        <strain evidence="1 2">CIRM-BRFM 2984</strain>
    </source>
</reference>
<accession>A0AAW0A413</accession>
<name>A0AAW0A413_9AGAR</name>
<dbReference type="EMBL" id="JAWWNJ010000088">
    <property type="protein sequence ID" value="KAK7000556.1"/>
    <property type="molecule type" value="Genomic_DNA"/>
</dbReference>